<evidence type="ECO:0000313" key="2">
    <source>
        <dbReference type="Proteomes" id="UP000597444"/>
    </source>
</evidence>
<protein>
    <recommendedName>
        <fullName evidence="3">TniQ family protein</fullName>
    </recommendedName>
</protein>
<dbReference type="RefSeq" id="WP_220201725.1">
    <property type="nucleotide sequence ID" value="NZ_BNJK01000001.1"/>
</dbReference>
<proteinExistence type="predicted"/>
<organism evidence="1 2">
    <name type="scientific">Reticulibacter mediterranei</name>
    <dbReference type="NCBI Taxonomy" id="2778369"/>
    <lineage>
        <taxon>Bacteria</taxon>
        <taxon>Bacillati</taxon>
        <taxon>Chloroflexota</taxon>
        <taxon>Ktedonobacteria</taxon>
        <taxon>Ktedonobacterales</taxon>
        <taxon>Reticulibacteraceae</taxon>
        <taxon>Reticulibacter</taxon>
    </lineage>
</organism>
<reference evidence="1" key="1">
    <citation type="submission" date="2020-10" db="EMBL/GenBank/DDBJ databases">
        <title>Taxonomic study of unclassified bacteria belonging to the class Ktedonobacteria.</title>
        <authorList>
            <person name="Yabe S."/>
            <person name="Wang C.M."/>
            <person name="Zheng Y."/>
            <person name="Sakai Y."/>
            <person name="Cavaletti L."/>
            <person name="Monciardini P."/>
            <person name="Donadio S."/>
        </authorList>
    </citation>
    <scope>NUCLEOTIDE SEQUENCE</scope>
    <source>
        <strain evidence="1">ID150040</strain>
    </source>
</reference>
<dbReference type="EMBL" id="BNJK01000001">
    <property type="protein sequence ID" value="GHO90782.1"/>
    <property type="molecule type" value="Genomic_DNA"/>
</dbReference>
<name>A0A8J3N0Y8_9CHLR</name>
<sequence>MKVPVLPSLSVPPQSFVEDLAAWLALPVREVRNTTYLPELTRYYGLLHPLPGDLRPSLTFRVCLACLAKERFLKRTLALRYVLYCPWHQVTLLSTCQCGTPLRIFDPATMPFTCGACGRDWTDLPRIAPTPERIAVTRQLLSCYEYFFFCGKPTLMEKAFLAVVNAWQEEIIREREHPPRRSPRMHSYPRLPSNHVPSLCLLVLDLVKYHLYHDPKVIFWGKEDWEQEGE</sequence>
<accession>A0A8J3N0Y8</accession>
<keyword evidence="2" id="KW-1185">Reference proteome</keyword>
<dbReference type="AlphaFoldDB" id="A0A8J3N0Y8"/>
<evidence type="ECO:0008006" key="3">
    <source>
        <dbReference type="Google" id="ProtNLM"/>
    </source>
</evidence>
<dbReference type="Proteomes" id="UP000597444">
    <property type="component" value="Unassembled WGS sequence"/>
</dbReference>
<gene>
    <name evidence="1" type="ORF">KSF_008300</name>
</gene>
<comment type="caution">
    <text evidence="1">The sequence shown here is derived from an EMBL/GenBank/DDBJ whole genome shotgun (WGS) entry which is preliminary data.</text>
</comment>
<evidence type="ECO:0000313" key="1">
    <source>
        <dbReference type="EMBL" id="GHO90782.1"/>
    </source>
</evidence>